<evidence type="ECO:0000256" key="1">
    <source>
        <dbReference type="ARBA" id="ARBA00001206"/>
    </source>
</evidence>
<keyword evidence="8 16" id="KW-0808">Transferase</keyword>
<feature type="binding site" evidence="16">
    <location>
        <begin position="107"/>
        <end position="110"/>
    </location>
    <ligand>
        <name>substrate</name>
    </ligand>
</feature>
<reference evidence="18 19" key="1">
    <citation type="journal article" date="2020" name="Cell Host Microbe">
        <title>Functional and Genomic Variation between Human-Derived Isolates of Lachnospiraceae Reveals Inter- and Intra-Species Diversity.</title>
        <authorList>
            <person name="Sorbara M.T."/>
            <person name="Littmann E.R."/>
            <person name="Fontana E."/>
            <person name="Moody T.U."/>
            <person name="Kohout C.E."/>
            <person name="Gjonbalaj M."/>
            <person name="Eaton V."/>
            <person name="Seok R."/>
            <person name="Leiner I.M."/>
            <person name="Pamer E.G."/>
        </authorList>
    </citation>
    <scope>NUCLEOTIDE SEQUENCE [LARGE SCALE GENOMIC DNA]</scope>
    <source>
        <strain evidence="18 19">MSK.14.54</strain>
    </source>
</reference>
<evidence type="ECO:0000256" key="11">
    <source>
        <dbReference type="ARBA" id="ARBA00022840"/>
    </source>
</evidence>
<dbReference type="GO" id="GO:0046872">
    <property type="term" value="F:metal ion binding"/>
    <property type="evidence" value="ECO:0007669"/>
    <property type="project" value="UniProtKB-KW"/>
</dbReference>
<evidence type="ECO:0000313" key="17">
    <source>
        <dbReference type="EMBL" id="MCG4766577.1"/>
    </source>
</evidence>
<keyword evidence="12 16" id="KW-0630">Potassium</keyword>
<dbReference type="GO" id="GO:0005737">
    <property type="term" value="C:cytoplasm"/>
    <property type="evidence" value="ECO:0007669"/>
    <property type="project" value="UniProtKB-SubCell"/>
</dbReference>
<protein>
    <recommendedName>
        <fullName evidence="15 16">Type III pantothenate kinase</fullName>
        <ecNumber evidence="6 16">2.7.1.33</ecNumber>
    </recommendedName>
    <alternativeName>
        <fullName evidence="16">PanK-III</fullName>
    </alternativeName>
    <alternativeName>
        <fullName evidence="16">Pantothenic acid kinase</fullName>
    </alternativeName>
</protein>
<dbReference type="Pfam" id="PF03309">
    <property type="entry name" value="Pan_kinase"/>
    <property type="match status" value="1"/>
</dbReference>
<dbReference type="InterPro" id="IPR043129">
    <property type="entry name" value="ATPase_NBD"/>
</dbReference>
<comment type="caution">
    <text evidence="17">The sequence shown here is derived from an EMBL/GenBank/DDBJ whole genome shotgun (WGS) entry which is preliminary data.</text>
</comment>
<evidence type="ECO:0000256" key="2">
    <source>
        <dbReference type="ARBA" id="ARBA00001958"/>
    </source>
</evidence>
<keyword evidence="13 16" id="KW-0173">Coenzyme A biosynthesis</keyword>
<accession>A0AAE3F315</accession>
<keyword evidence="11 16" id="KW-0067">ATP-binding</keyword>
<evidence type="ECO:0000256" key="14">
    <source>
        <dbReference type="ARBA" id="ARBA00038036"/>
    </source>
</evidence>
<dbReference type="EC" id="2.7.1.33" evidence="6 16"/>
<evidence type="ECO:0000256" key="13">
    <source>
        <dbReference type="ARBA" id="ARBA00022993"/>
    </source>
</evidence>
<name>A0AAE3F315_9FIRM</name>
<dbReference type="HAMAP" id="MF_01274">
    <property type="entry name" value="Pantothen_kinase_3"/>
    <property type="match status" value="1"/>
</dbReference>
<dbReference type="RefSeq" id="WP_117510241.1">
    <property type="nucleotide sequence ID" value="NZ_CABJFB010000022.1"/>
</dbReference>
<feature type="binding site" evidence="16">
    <location>
        <begin position="6"/>
        <end position="13"/>
    </location>
    <ligand>
        <name>ATP</name>
        <dbReference type="ChEBI" id="CHEBI:30616"/>
    </ligand>
</feature>
<dbReference type="CDD" id="cd24015">
    <property type="entry name" value="ASKHA_NBD_PanK-III"/>
    <property type="match status" value="1"/>
</dbReference>
<gene>
    <name evidence="16" type="primary">coaX</name>
    <name evidence="18" type="ORF">G5B05_14025</name>
    <name evidence="17" type="ORF">L0N21_13835</name>
</gene>
<evidence type="ECO:0000256" key="8">
    <source>
        <dbReference type="ARBA" id="ARBA00022679"/>
    </source>
</evidence>
<evidence type="ECO:0000313" key="19">
    <source>
        <dbReference type="Proteomes" id="UP000768180"/>
    </source>
</evidence>
<dbReference type="GeneID" id="79856741"/>
<dbReference type="Gene3D" id="3.30.420.40">
    <property type="match status" value="2"/>
</dbReference>
<keyword evidence="7 16" id="KW-0963">Cytoplasm</keyword>
<dbReference type="Proteomes" id="UP000768180">
    <property type="component" value="Unassembled WGS sequence"/>
</dbReference>
<dbReference type="PANTHER" id="PTHR34265">
    <property type="entry name" value="TYPE III PANTOTHENATE KINASE"/>
    <property type="match status" value="1"/>
</dbReference>
<comment type="pathway">
    <text evidence="4 16">Cofactor biosynthesis; coenzyme A biosynthesis; CoA from (R)-pantothenate: step 1/5.</text>
</comment>
<dbReference type="GO" id="GO:0005524">
    <property type="term" value="F:ATP binding"/>
    <property type="evidence" value="ECO:0007669"/>
    <property type="project" value="UniProtKB-UniRule"/>
</dbReference>
<organism evidence="17 20">
    <name type="scientific">Fusicatenibacter saccharivorans</name>
    <dbReference type="NCBI Taxonomy" id="1150298"/>
    <lineage>
        <taxon>Bacteria</taxon>
        <taxon>Bacillati</taxon>
        <taxon>Bacillota</taxon>
        <taxon>Clostridia</taxon>
        <taxon>Lachnospirales</taxon>
        <taxon>Lachnospiraceae</taxon>
        <taxon>Fusicatenibacter</taxon>
    </lineage>
</organism>
<proteinExistence type="inferred from homology"/>
<evidence type="ECO:0000256" key="3">
    <source>
        <dbReference type="ARBA" id="ARBA00004496"/>
    </source>
</evidence>
<evidence type="ECO:0000256" key="4">
    <source>
        <dbReference type="ARBA" id="ARBA00005225"/>
    </source>
</evidence>
<dbReference type="SUPFAM" id="SSF53067">
    <property type="entry name" value="Actin-like ATPase domain"/>
    <property type="match status" value="2"/>
</dbReference>
<keyword evidence="10 16" id="KW-0418">Kinase</keyword>
<dbReference type="EMBL" id="JAAITQ010000033">
    <property type="protein sequence ID" value="NSE17488.1"/>
    <property type="molecule type" value="Genomic_DNA"/>
</dbReference>
<feature type="active site" description="Proton acceptor" evidence="16">
    <location>
        <position position="109"/>
    </location>
</feature>
<dbReference type="AlphaFoldDB" id="A0AAE3F315"/>
<keyword evidence="19" id="KW-1185">Reference proteome</keyword>
<dbReference type="NCBIfam" id="TIGR00671">
    <property type="entry name" value="baf"/>
    <property type="match status" value="1"/>
</dbReference>
<keyword evidence="16" id="KW-0479">Metal-binding</keyword>
<comment type="cofactor">
    <cofactor evidence="2">
        <name>K(+)</name>
        <dbReference type="ChEBI" id="CHEBI:29103"/>
    </cofactor>
</comment>
<sequence>MILAIDIGNTNIVLGCVEGKKTYFIERLSTDKAKTELEYAVSLKNVLELYEIPVEQIEGGIISSVVPQVTELCRSAAEKVIKKPVKVVGPGVKTGLNIKLDDPATAGSDLVVVAVAALNEYTCPQIVIDMGTATTMSVLDQKGSFIGGVILPGLRTSLDALVSNAAQLSQTSLTAPKKVIGKNTLDCMKGGMIYGNAASIDGMIERMEEELGCKCTIVATGGLAKAVIPHCRHDIIIDENLLLKGLQIIYEKNR</sequence>
<evidence type="ECO:0000256" key="15">
    <source>
        <dbReference type="ARBA" id="ARBA00040883"/>
    </source>
</evidence>
<comment type="function">
    <text evidence="16">Catalyzes the phosphorylation of pantothenate (Pan), the first step in CoA biosynthesis.</text>
</comment>
<keyword evidence="9 16" id="KW-0547">Nucleotide-binding</keyword>
<dbReference type="GO" id="GO:0015937">
    <property type="term" value="P:coenzyme A biosynthetic process"/>
    <property type="evidence" value="ECO:0007669"/>
    <property type="project" value="UniProtKB-UniRule"/>
</dbReference>
<feature type="binding site" evidence="16">
    <location>
        <position position="132"/>
    </location>
    <ligand>
        <name>ATP</name>
        <dbReference type="ChEBI" id="CHEBI:30616"/>
    </ligand>
</feature>
<evidence type="ECO:0000256" key="6">
    <source>
        <dbReference type="ARBA" id="ARBA00012102"/>
    </source>
</evidence>
<dbReference type="Proteomes" id="UP001199915">
    <property type="component" value="Unassembled WGS sequence"/>
</dbReference>
<evidence type="ECO:0000313" key="20">
    <source>
        <dbReference type="Proteomes" id="UP001199915"/>
    </source>
</evidence>
<evidence type="ECO:0000313" key="18">
    <source>
        <dbReference type="EMBL" id="NSE17488.1"/>
    </source>
</evidence>
<evidence type="ECO:0000256" key="9">
    <source>
        <dbReference type="ARBA" id="ARBA00022741"/>
    </source>
</evidence>
<comment type="similarity">
    <text evidence="14 16">Belongs to the type III pantothenate kinase family.</text>
</comment>
<evidence type="ECO:0000256" key="16">
    <source>
        <dbReference type="HAMAP-Rule" id="MF_01274"/>
    </source>
</evidence>
<evidence type="ECO:0000256" key="5">
    <source>
        <dbReference type="ARBA" id="ARBA00011738"/>
    </source>
</evidence>
<reference evidence="17" key="3">
    <citation type="submission" date="2022-01" db="EMBL/GenBank/DDBJ databases">
        <title>Collection of gut derived symbiotic bacterial strains cultured from healthy donors.</title>
        <authorList>
            <person name="Lin H."/>
            <person name="Kohout C."/>
            <person name="Waligurski E."/>
            <person name="Pamer E.G."/>
        </authorList>
    </citation>
    <scope>NUCLEOTIDE SEQUENCE</scope>
    <source>
        <strain evidence="17">DFI.5.49</strain>
    </source>
</reference>
<comment type="cofactor">
    <cofactor evidence="16">
        <name>NH4(+)</name>
        <dbReference type="ChEBI" id="CHEBI:28938"/>
    </cofactor>
    <cofactor evidence="16">
        <name>K(+)</name>
        <dbReference type="ChEBI" id="CHEBI:29103"/>
    </cofactor>
    <text evidence="16">A monovalent cation. Ammonium or potassium.</text>
</comment>
<reference evidence="18" key="2">
    <citation type="submission" date="2020-02" db="EMBL/GenBank/DDBJ databases">
        <authorList>
            <person name="Littmann E."/>
            <person name="Sorbara M."/>
        </authorList>
    </citation>
    <scope>NUCLEOTIDE SEQUENCE</scope>
    <source>
        <strain evidence="18">MSK.14.54</strain>
    </source>
</reference>
<dbReference type="PANTHER" id="PTHR34265:SF1">
    <property type="entry name" value="TYPE III PANTOTHENATE KINASE"/>
    <property type="match status" value="1"/>
</dbReference>
<comment type="subunit">
    <text evidence="5 16">Homodimer.</text>
</comment>
<evidence type="ECO:0000256" key="7">
    <source>
        <dbReference type="ARBA" id="ARBA00022490"/>
    </source>
</evidence>
<evidence type="ECO:0000256" key="10">
    <source>
        <dbReference type="ARBA" id="ARBA00022777"/>
    </source>
</evidence>
<evidence type="ECO:0000256" key="12">
    <source>
        <dbReference type="ARBA" id="ARBA00022958"/>
    </source>
</evidence>
<dbReference type="InterPro" id="IPR004619">
    <property type="entry name" value="Type_III_PanK"/>
</dbReference>
<comment type="subcellular location">
    <subcellularLocation>
        <location evidence="3 16">Cytoplasm</location>
    </subcellularLocation>
</comment>
<dbReference type="GO" id="GO:0004594">
    <property type="term" value="F:pantothenate kinase activity"/>
    <property type="evidence" value="ECO:0007669"/>
    <property type="project" value="UniProtKB-UniRule"/>
</dbReference>
<comment type="catalytic activity">
    <reaction evidence="1 16">
        <text>(R)-pantothenate + ATP = (R)-4'-phosphopantothenate + ADP + H(+)</text>
        <dbReference type="Rhea" id="RHEA:16373"/>
        <dbReference type="ChEBI" id="CHEBI:10986"/>
        <dbReference type="ChEBI" id="CHEBI:15378"/>
        <dbReference type="ChEBI" id="CHEBI:29032"/>
        <dbReference type="ChEBI" id="CHEBI:30616"/>
        <dbReference type="ChEBI" id="CHEBI:456216"/>
        <dbReference type="EC" id="2.7.1.33"/>
    </reaction>
</comment>
<dbReference type="EMBL" id="JAKNFS010000021">
    <property type="protein sequence ID" value="MCG4766577.1"/>
    <property type="molecule type" value="Genomic_DNA"/>
</dbReference>
<dbReference type="NCBIfam" id="NF009855">
    <property type="entry name" value="PRK13321.1"/>
    <property type="match status" value="1"/>
</dbReference>
<feature type="binding site" evidence="16">
    <location>
        <position position="129"/>
    </location>
    <ligand>
        <name>K(+)</name>
        <dbReference type="ChEBI" id="CHEBI:29103"/>
    </ligand>
</feature>
<comment type="caution">
    <text evidence="16">Lacks conserved residue(s) required for the propagation of feature annotation.</text>
</comment>
<feature type="binding site" evidence="16">
    <location>
        <position position="184"/>
    </location>
    <ligand>
        <name>substrate</name>
    </ligand>
</feature>